<dbReference type="InterPro" id="IPR036188">
    <property type="entry name" value="FAD/NAD-bd_sf"/>
</dbReference>
<dbReference type="RefSeq" id="WP_171634072.1">
    <property type="nucleotide sequence ID" value="NZ_WHNY01000067.1"/>
</dbReference>
<dbReference type="EMBL" id="WHNY01000067">
    <property type="protein sequence ID" value="NOU67359.1"/>
    <property type="molecule type" value="Genomic_DNA"/>
</dbReference>
<dbReference type="SUPFAM" id="SSF51905">
    <property type="entry name" value="FAD/NAD(P)-binding domain"/>
    <property type="match status" value="1"/>
</dbReference>
<comment type="caution">
    <text evidence="6">The sequence shown here is derived from an EMBL/GenBank/DDBJ whole genome shotgun (WGS) entry which is preliminary data.</text>
</comment>
<accession>A0ABX1XGD7</accession>
<dbReference type="InterPro" id="IPR016024">
    <property type="entry name" value="ARM-type_fold"/>
</dbReference>
<evidence type="ECO:0000313" key="7">
    <source>
        <dbReference type="Proteomes" id="UP000653578"/>
    </source>
</evidence>
<keyword evidence="4" id="KW-0408">Iron</keyword>
<evidence type="ECO:0000256" key="2">
    <source>
        <dbReference type="ARBA" id="ARBA00022723"/>
    </source>
</evidence>
<organism evidence="6 7">
    <name type="scientific">Paenibacillus plantarum</name>
    <dbReference type="NCBI Taxonomy" id="2654975"/>
    <lineage>
        <taxon>Bacteria</taxon>
        <taxon>Bacillati</taxon>
        <taxon>Bacillota</taxon>
        <taxon>Bacilli</taxon>
        <taxon>Bacillales</taxon>
        <taxon>Paenibacillaceae</taxon>
        <taxon>Paenibacillus</taxon>
    </lineage>
</organism>
<dbReference type="InterPro" id="IPR039650">
    <property type="entry name" value="HdrA-like"/>
</dbReference>
<keyword evidence="3" id="KW-0560">Oxidoreductase</keyword>
<dbReference type="PANTHER" id="PTHR43498">
    <property type="entry name" value="FERREDOXIN:COB-COM HETERODISULFIDE REDUCTASE SUBUNIT A"/>
    <property type="match status" value="1"/>
</dbReference>
<dbReference type="Pfam" id="PF12831">
    <property type="entry name" value="FAD_oxidored"/>
    <property type="match status" value="2"/>
</dbReference>
<evidence type="ECO:0000256" key="4">
    <source>
        <dbReference type="ARBA" id="ARBA00023004"/>
    </source>
</evidence>
<keyword evidence="5" id="KW-0411">Iron-sulfur</keyword>
<evidence type="ECO:0000256" key="3">
    <source>
        <dbReference type="ARBA" id="ARBA00023002"/>
    </source>
</evidence>
<keyword evidence="2" id="KW-0479">Metal-binding</keyword>
<dbReference type="InterPro" id="IPR011989">
    <property type="entry name" value="ARM-like"/>
</dbReference>
<keyword evidence="7" id="KW-1185">Reference proteome</keyword>
<dbReference type="Gene3D" id="1.25.10.10">
    <property type="entry name" value="Leucine-rich Repeat Variant"/>
    <property type="match status" value="1"/>
</dbReference>
<reference evidence="6 7" key="1">
    <citation type="submission" date="2019-10" db="EMBL/GenBank/DDBJ databases">
        <title>Description of Paenibacillus humi sp. nov.</title>
        <authorList>
            <person name="Carlier A."/>
            <person name="Qi S."/>
        </authorList>
    </citation>
    <scope>NUCLEOTIDE SEQUENCE [LARGE SCALE GENOMIC DNA]</scope>
    <source>
        <strain evidence="6 7">LMG 31461</strain>
    </source>
</reference>
<proteinExistence type="predicted"/>
<protein>
    <submittedName>
        <fullName evidence="6">FAD-dependent oxidoreductase</fullName>
    </submittedName>
</protein>
<gene>
    <name evidence="6" type="ORF">GC096_25270</name>
</gene>
<evidence type="ECO:0000313" key="6">
    <source>
        <dbReference type="EMBL" id="NOU67359.1"/>
    </source>
</evidence>
<dbReference type="SUPFAM" id="SSF48371">
    <property type="entry name" value="ARM repeat"/>
    <property type="match status" value="1"/>
</dbReference>
<name>A0ABX1XGD7_9BACL</name>
<dbReference type="Proteomes" id="UP000653578">
    <property type="component" value="Unassembled WGS sequence"/>
</dbReference>
<keyword evidence="1" id="KW-0004">4Fe-4S</keyword>
<sequence>MILSEIVNKSVIETLAHNHSFDNEYDIIVVGLGTAGAIAAITAAKMGLKVLGIERLNCMGGVGTAGGVLAYYYGSKGGFYEEIDKQVLELERDSYTPQVTVNGELKKYVMEQKALEAGVELCYEATVTGVYLEGVTVKGIRWIDADGVHTAGSRIVIDSSGDAEVCTMAGCPTRKGRESDGQSQPFSNVIVALEKQRVTFVYTDSGYVDQADEKDLTRAIVDSALLHTHLKDRYDDQQRFLRLAPLLGIREGRFIEGESNLTFDGYLHNRLTDQPLFYAYANLDNHSKDVAFESETQQDWTVAGSMWGVNFSVPVPLGALIPKGMKGLIVAGRCLALDHDLAPCVRMKRDMQKCGEAAAMAAYLATRHQTDLLNVPYDELAALLRSTGCLNPHNHVGMKDRIAYEDEKNPIIHWLNETVNIQKGLSSEKPGLAIWSAIKNGPSMKPLLLEWLHQQENEHLRKHSSFALALMQDEAALPVLRAMVVERDSFVPKTSIKYNNARGYTAIYLLGKLKDTVIVPELIALLSDPSGIRNINGHTEFIADDEELYFQYFSFSLMALFKIGDAHAHLRKEIAAAIRKRVEQQPISLSISFKQTRSDFSPIRFSMEHKIRRISSRFLRKWDDIQAHKIAD</sequence>
<evidence type="ECO:0000256" key="5">
    <source>
        <dbReference type="ARBA" id="ARBA00023014"/>
    </source>
</evidence>
<evidence type="ECO:0000256" key="1">
    <source>
        <dbReference type="ARBA" id="ARBA00022485"/>
    </source>
</evidence>
<dbReference type="PANTHER" id="PTHR43498:SF1">
    <property type="entry name" value="COB--COM HETERODISULFIDE REDUCTASE IRON-SULFUR SUBUNIT A"/>
    <property type="match status" value="1"/>
</dbReference>
<dbReference type="Gene3D" id="3.50.50.60">
    <property type="entry name" value="FAD/NAD(P)-binding domain"/>
    <property type="match status" value="1"/>
</dbReference>